<comment type="subcellular location">
    <subcellularLocation>
        <location evidence="1">Membrane</location>
        <topology evidence="1">Multi-pass membrane protein</topology>
    </subcellularLocation>
</comment>
<feature type="transmembrane region" description="Helical" evidence="6">
    <location>
        <begin position="44"/>
        <end position="61"/>
    </location>
</feature>
<comment type="caution">
    <text evidence="7">The sequence shown here is derived from an EMBL/GenBank/DDBJ whole genome shotgun (WGS) entry which is preliminary data.</text>
</comment>
<keyword evidence="4 6" id="KW-1133">Transmembrane helix</keyword>
<feature type="transmembrane region" description="Helical" evidence="6">
    <location>
        <begin position="94"/>
        <end position="113"/>
    </location>
</feature>
<feature type="transmembrane region" description="Helical" evidence="6">
    <location>
        <begin position="125"/>
        <end position="145"/>
    </location>
</feature>
<dbReference type="InterPro" id="IPR036259">
    <property type="entry name" value="MFS_trans_sf"/>
</dbReference>
<evidence type="ECO:0000313" key="8">
    <source>
        <dbReference type="Proteomes" id="UP000053947"/>
    </source>
</evidence>
<keyword evidence="8" id="KW-1185">Reference proteome</keyword>
<reference evidence="7 8" key="1">
    <citation type="submission" date="2015-06" db="EMBL/GenBank/DDBJ databases">
        <title>Genome sequence of the organohalide-respiring Dehalogenimonas alkenigignens type strain (IP3-3T).</title>
        <authorList>
            <person name="Key T.A."/>
            <person name="Richmond D.P."/>
            <person name="Bowman K.S."/>
            <person name="Cho Y.-J."/>
            <person name="Chun J."/>
            <person name="da Costa M.S."/>
            <person name="Rainey F.A."/>
            <person name="Moe W.M."/>
        </authorList>
    </citation>
    <scope>NUCLEOTIDE SEQUENCE [LARGE SCALE GENOMIC DNA]</scope>
    <source>
        <strain evidence="7 8">IP3-3</strain>
    </source>
</reference>
<sequence length="153" mass="15723">MALISPFAGRLADRLEPRLIASGGMALSAAGLLMLAFIGQDTSLVYLMAALVVIGAGFGFFSSPNTSAVMGAVERKCYGVAASTLGTMRLVRQMLSLGLAMLLFALIIGRVPISAAVLPEFIDSLRASFTLFAVLSLAGVAASLARNRIAGAA</sequence>
<dbReference type="InterPro" id="IPR011701">
    <property type="entry name" value="MFS"/>
</dbReference>
<evidence type="ECO:0000256" key="4">
    <source>
        <dbReference type="ARBA" id="ARBA00022989"/>
    </source>
</evidence>
<evidence type="ECO:0000313" key="7">
    <source>
        <dbReference type="EMBL" id="KTB47919.1"/>
    </source>
</evidence>
<protein>
    <submittedName>
        <fullName evidence="7">Major Facilitator Superfamily</fullName>
    </submittedName>
</protein>
<dbReference type="STRING" id="1217799.DEALK_07640"/>
<dbReference type="GO" id="GO:0022857">
    <property type="term" value="F:transmembrane transporter activity"/>
    <property type="evidence" value="ECO:0007669"/>
    <property type="project" value="InterPro"/>
</dbReference>
<keyword evidence="2" id="KW-0813">Transport</keyword>
<keyword evidence="5 6" id="KW-0472">Membrane</keyword>
<name>A0A0W0GH84_9CHLR</name>
<evidence type="ECO:0000256" key="2">
    <source>
        <dbReference type="ARBA" id="ARBA00022448"/>
    </source>
</evidence>
<dbReference type="Gene3D" id="1.20.1250.20">
    <property type="entry name" value="MFS general substrate transporter like domains"/>
    <property type="match status" value="1"/>
</dbReference>
<dbReference type="Pfam" id="PF07690">
    <property type="entry name" value="MFS_1"/>
    <property type="match status" value="1"/>
</dbReference>
<accession>A0A0W0GH84</accession>
<feature type="transmembrane region" description="Helical" evidence="6">
    <location>
        <begin position="19"/>
        <end position="38"/>
    </location>
</feature>
<dbReference type="PANTHER" id="PTHR42718:SF9">
    <property type="entry name" value="MAJOR FACILITATOR SUPERFAMILY MULTIDRUG TRANSPORTER MFSC"/>
    <property type="match status" value="1"/>
</dbReference>
<dbReference type="EMBL" id="LFDV01000002">
    <property type="protein sequence ID" value="KTB47919.1"/>
    <property type="molecule type" value="Genomic_DNA"/>
</dbReference>
<evidence type="ECO:0000256" key="6">
    <source>
        <dbReference type="SAM" id="Phobius"/>
    </source>
</evidence>
<dbReference type="GO" id="GO:0016020">
    <property type="term" value="C:membrane"/>
    <property type="evidence" value="ECO:0007669"/>
    <property type="project" value="UniProtKB-SubCell"/>
</dbReference>
<dbReference type="PATRIC" id="fig|1217799.6.peg.785"/>
<evidence type="ECO:0000256" key="1">
    <source>
        <dbReference type="ARBA" id="ARBA00004141"/>
    </source>
</evidence>
<organism evidence="7 8">
    <name type="scientific">Dehalogenimonas alkenigignens</name>
    <dbReference type="NCBI Taxonomy" id="1217799"/>
    <lineage>
        <taxon>Bacteria</taxon>
        <taxon>Bacillati</taxon>
        <taxon>Chloroflexota</taxon>
        <taxon>Dehalococcoidia</taxon>
        <taxon>Dehalococcoidales</taxon>
        <taxon>Dehalococcoidaceae</taxon>
        <taxon>Dehalogenimonas</taxon>
    </lineage>
</organism>
<evidence type="ECO:0000256" key="3">
    <source>
        <dbReference type="ARBA" id="ARBA00022692"/>
    </source>
</evidence>
<gene>
    <name evidence="7" type="ORF">DEALK_07640</name>
</gene>
<evidence type="ECO:0000256" key="5">
    <source>
        <dbReference type="ARBA" id="ARBA00023136"/>
    </source>
</evidence>
<dbReference type="Proteomes" id="UP000053947">
    <property type="component" value="Unassembled WGS sequence"/>
</dbReference>
<dbReference type="SUPFAM" id="SSF103473">
    <property type="entry name" value="MFS general substrate transporter"/>
    <property type="match status" value="1"/>
</dbReference>
<proteinExistence type="predicted"/>
<dbReference type="PANTHER" id="PTHR42718">
    <property type="entry name" value="MAJOR FACILITATOR SUPERFAMILY MULTIDRUG TRANSPORTER MFSC"/>
    <property type="match status" value="1"/>
</dbReference>
<keyword evidence="3 6" id="KW-0812">Transmembrane</keyword>
<dbReference type="AlphaFoldDB" id="A0A0W0GH84"/>